<evidence type="ECO:0000259" key="3">
    <source>
        <dbReference type="Pfam" id="PF19783"/>
    </source>
</evidence>
<proteinExistence type="predicted"/>
<evidence type="ECO:0000313" key="4">
    <source>
        <dbReference type="EMBL" id="QDU37803.1"/>
    </source>
</evidence>
<reference evidence="4 5" key="1">
    <citation type="submission" date="2019-02" db="EMBL/GenBank/DDBJ databases">
        <title>Deep-cultivation of Planctomycetes and their phenomic and genomic characterization uncovers novel biology.</title>
        <authorList>
            <person name="Wiegand S."/>
            <person name="Jogler M."/>
            <person name="Boedeker C."/>
            <person name="Pinto D."/>
            <person name="Vollmers J."/>
            <person name="Rivas-Marin E."/>
            <person name="Kohn T."/>
            <person name="Peeters S.H."/>
            <person name="Heuer A."/>
            <person name="Rast P."/>
            <person name="Oberbeckmann S."/>
            <person name="Bunk B."/>
            <person name="Jeske O."/>
            <person name="Meyerdierks A."/>
            <person name="Storesund J.E."/>
            <person name="Kallscheuer N."/>
            <person name="Luecker S."/>
            <person name="Lage O.M."/>
            <person name="Pohl T."/>
            <person name="Merkel B.J."/>
            <person name="Hornburger P."/>
            <person name="Mueller R.-W."/>
            <person name="Bruemmer F."/>
            <person name="Labrenz M."/>
            <person name="Spormann A.M."/>
            <person name="Op den Camp H."/>
            <person name="Overmann J."/>
            <person name="Amann R."/>
            <person name="Jetten M.S.M."/>
            <person name="Mascher T."/>
            <person name="Medema M.H."/>
            <person name="Devos D.P."/>
            <person name="Kaster A.-K."/>
            <person name="Ovreas L."/>
            <person name="Rohde M."/>
            <person name="Galperin M.Y."/>
            <person name="Jogler C."/>
        </authorList>
    </citation>
    <scope>NUCLEOTIDE SEQUENCE [LARGE SCALE GENOMIC DNA]</scope>
    <source>
        <strain evidence="4 5">Mal4</strain>
    </source>
</reference>
<evidence type="ECO:0000256" key="2">
    <source>
        <dbReference type="SAM" id="SignalP"/>
    </source>
</evidence>
<keyword evidence="5" id="KW-1185">Reference proteome</keyword>
<dbReference type="Pfam" id="PF19783">
    <property type="entry name" value="DUF6268"/>
    <property type="match status" value="1"/>
</dbReference>
<dbReference type="RefSeq" id="WP_145369018.1">
    <property type="nucleotide sequence ID" value="NZ_CP036275.1"/>
</dbReference>
<accession>A0A517Z5Q9</accession>
<dbReference type="InterPro" id="IPR046235">
    <property type="entry name" value="DUF6268"/>
</dbReference>
<dbReference type="EMBL" id="CP036275">
    <property type="protein sequence ID" value="QDU37803.1"/>
    <property type="molecule type" value="Genomic_DNA"/>
</dbReference>
<feature type="chain" id="PRO_5022145502" description="DUF6268 domain-containing protein" evidence="2">
    <location>
        <begin position="26"/>
        <end position="396"/>
    </location>
</feature>
<protein>
    <recommendedName>
        <fullName evidence="3">DUF6268 domain-containing protein</fullName>
    </recommendedName>
</protein>
<feature type="signal peptide" evidence="2">
    <location>
        <begin position="1"/>
        <end position="25"/>
    </location>
</feature>
<gene>
    <name evidence="4" type="ORF">Mal4_21200</name>
</gene>
<organism evidence="4 5">
    <name type="scientific">Maioricimonas rarisocia</name>
    <dbReference type="NCBI Taxonomy" id="2528026"/>
    <lineage>
        <taxon>Bacteria</taxon>
        <taxon>Pseudomonadati</taxon>
        <taxon>Planctomycetota</taxon>
        <taxon>Planctomycetia</taxon>
        <taxon>Planctomycetales</taxon>
        <taxon>Planctomycetaceae</taxon>
        <taxon>Maioricimonas</taxon>
    </lineage>
</organism>
<feature type="region of interest" description="Disordered" evidence="1">
    <location>
        <begin position="25"/>
        <end position="51"/>
    </location>
</feature>
<dbReference type="Proteomes" id="UP000320496">
    <property type="component" value="Chromosome"/>
</dbReference>
<keyword evidence="2" id="KW-0732">Signal</keyword>
<evidence type="ECO:0000313" key="5">
    <source>
        <dbReference type="Proteomes" id="UP000320496"/>
    </source>
</evidence>
<dbReference type="AlphaFoldDB" id="A0A517Z5Q9"/>
<feature type="domain" description="DUF6268" evidence="3">
    <location>
        <begin position="203"/>
        <end position="386"/>
    </location>
</feature>
<dbReference type="KEGG" id="mri:Mal4_21200"/>
<name>A0A517Z5Q9_9PLAN</name>
<sequence precursor="true">MGWPPRLLLALLILPLIAGNVPAQAPDGQQVSPSHALPQPAAGDGWHSFGHSARPAAPAVEPIQHAFRQDLAAPGMVEPASSEQSSYGAPAIEGGVPSFQEDVYPTQTPLDEYPYDELPPPAAPTFKPVAPPHQHFAPADGGWLGMRLKSTKATGTYLSGKGNTFGMTSLDFRGTLEFPALPGIFATPRFGWHFLDGPASTDLPGQLYNLSVDLLMVRPIGRNWMVHLAVAPSLYTDFDHVSGDSVRIVGRGLAFYRWSPTLQLSGGVVYLDRDDIPILPAAGLVYTPNDDTRIELMFPRPRIARRYQVEANHERWFYLTGELGGGTWSVKRTSGRDDVATYGDLRLLFGIDHKWYAGPSLFFEGGYVFSRDLEYESNIGNRSFTDTVMVRIGANF</sequence>
<dbReference type="OrthoDB" id="249490at2"/>
<evidence type="ECO:0000256" key="1">
    <source>
        <dbReference type="SAM" id="MobiDB-lite"/>
    </source>
</evidence>